<keyword evidence="3" id="KW-0804">Transcription</keyword>
<evidence type="ECO:0000256" key="3">
    <source>
        <dbReference type="ARBA" id="ARBA00023163"/>
    </source>
</evidence>
<evidence type="ECO:0000256" key="1">
    <source>
        <dbReference type="ARBA" id="ARBA00023015"/>
    </source>
</evidence>
<dbReference type="PANTHER" id="PTHR46796">
    <property type="entry name" value="HTH-TYPE TRANSCRIPTIONAL ACTIVATOR RHAS-RELATED"/>
    <property type="match status" value="1"/>
</dbReference>
<evidence type="ECO:0000256" key="2">
    <source>
        <dbReference type="ARBA" id="ARBA00023125"/>
    </source>
</evidence>
<proteinExistence type="predicted"/>
<protein>
    <recommendedName>
        <fullName evidence="4">HTH araC/xylS-type domain-containing protein</fullName>
    </recommendedName>
</protein>
<dbReference type="Pfam" id="PF12833">
    <property type="entry name" value="HTH_18"/>
    <property type="match status" value="1"/>
</dbReference>
<evidence type="ECO:0000259" key="4">
    <source>
        <dbReference type="PROSITE" id="PS01124"/>
    </source>
</evidence>
<dbReference type="EMBL" id="JPUA01000034">
    <property type="protein sequence ID" value="OWV28966.1"/>
    <property type="molecule type" value="Genomic_DNA"/>
</dbReference>
<organism evidence="5 6">
    <name type="scientific">Halomonas campaniensis</name>
    <dbReference type="NCBI Taxonomy" id="213554"/>
    <lineage>
        <taxon>Bacteria</taxon>
        <taxon>Pseudomonadati</taxon>
        <taxon>Pseudomonadota</taxon>
        <taxon>Gammaproteobacteria</taxon>
        <taxon>Oceanospirillales</taxon>
        <taxon>Halomonadaceae</taxon>
        <taxon>Halomonas</taxon>
    </lineage>
</organism>
<dbReference type="InterPro" id="IPR020449">
    <property type="entry name" value="Tscrpt_reg_AraC-type_HTH"/>
</dbReference>
<keyword evidence="2" id="KW-0238">DNA-binding</keyword>
<dbReference type="PROSITE" id="PS00041">
    <property type="entry name" value="HTH_ARAC_FAMILY_1"/>
    <property type="match status" value="1"/>
</dbReference>
<dbReference type="OrthoDB" id="5622169at2"/>
<dbReference type="PANTHER" id="PTHR46796:SF6">
    <property type="entry name" value="ARAC SUBFAMILY"/>
    <property type="match status" value="1"/>
</dbReference>
<feature type="domain" description="HTH araC/xylS-type" evidence="4">
    <location>
        <begin position="192"/>
        <end position="290"/>
    </location>
</feature>
<dbReference type="RefSeq" id="WP_088700962.1">
    <property type="nucleotide sequence ID" value="NZ_JPUA01000034.1"/>
</dbReference>
<dbReference type="PRINTS" id="PR00032">
    <property type="entry name" value="HTHARAC"/>
</dbReference>
<dbReference type="InterPro" id="IPR009057">
    <property type="entry name" value="Homeodomain-like_sf"/>
</dbReference>
<dbReference type="InterPro" id="IPR050204">
    <property type="entry name" value="AraC_XylS_family_regulators"/>
</dbReference>
<dbReference type="Gene3D" id="1.10.10.60">
    <property type="entry name" value="Homeodomain-like"/>
    <property type="match status" value="2"/>
</dbReference>
<keyword evidence="6" id="KW-1185">Reference proteome</keyword>
<evidence type="ECO:0000313" key="6">
    <source>
        <dbReference type="Proteomes" id="UP000197334"/>
    </source>
</evidence>
<gene>
    <name evidence="5" type="ORF">JI62_15130</name>
</gene>
<dbReference type="GO" id="GO:0003700">
    <property type="term" value="F:DNA-binding transcription factor activity"/>
    <property type="evidence" value="ECO:0007669"/>
    <property type="project" value="InterPro"/>
</dbReference>
<dbReference type="SUPFAM" id="SSF46689">
    <property type="entry name" value="Homeodomain-like"/>
    <property type="match status" value="2"/>
</dbReference>
<dbReference type="InterPro" id="IPR018060">
    <property type="entry name" value="HTH_AraC"/>
</dbReference>
<dbReference type="GO" id="GO:0043565">
    <property type="term" value="F:sequence-specific DNA binding"/>
    <property type="evidence" value="ECO:0007669"/>
    <property type="project" value="InterPro"/>
</dbReference>
<keyword evidence="1" id="KW-0805">Transcription regulation</keyword>
<dbReference type="InterPro" id="IPR018062">
    <property type="entry name" value="HTH_AraC-typ_CS"/>
</dbReference>
<dbReference type="AlphaFoldDB" id="A0A246RXZ7"/>
<dbReference type="Proteomes" id="UP000197334">
    <property type="component" value="Unassembled WGS sequence"/>
</dbReference>
<accession>A0A246RXZ7</accession>
<dbReference type="SMART" id="SM00342">
    <property type="entry name" value="HTH_ARAC"/>
    <property type="match status" value="1"/>
</dbReference>
<dbReference type="PROSITE" id="PS01124">
    <property type="entry name" value="HTH_ARAC_FAMILY_2"/>
    <property type="match status" value="1"/>
</dbReference>
<evidence type="ECO:0000313" key="5">
    <source>
        <dbReference type="EMBL" id="OWV28966.1"/>
    </source>
</evidence>
<comment type="caution">
    <text evidence="5">The sequence shown here is derived from an EMBL/GenBank/DDBJ whole genome shotgun (WGS) entry which is preliminary data.</text>
</comment>
<name>A0A246RXZ7_9GAMM</name>
<sequence>MFTDTLNHYPRMKQTQARLVSSTQLKNGMALARWSNLKDRIENIHSNHHTLSVYLNGAENSLRWQGSQTIASATSNSVCLMPANLDTNWEVRGPISHLHFYFSDTHLSQLIEQVWDKDGQRVQLDEIDFAEDALLTQLFCTTLGQSNWQDPLDQLALDSATQTALIHTLRHYSQRRLPTLRPTGGLPTWQLKRVVEFIEHHLNQPLTLKDMAGITGLSDYHFARMFKQTTGYPPHRYVLHRRLTRARHLLAETSLNMTEIALQCGFGSSSHFSNRFRAEIGVSPTAYRTQQRS</sequence>
<reference evidence="5 6" key="1">
    <citation type="submission" date="2014-08" db="EMBL/GenBank/DDBJ databases">
        <title>Draft genome sequence of a novel L-asparaginase producing marine bacterium, Halomonas campaniensis.</title>
        <authorList>
            <person name="Sundarakrishnan B."/>
            <person name="Moushumi Priya A."/>
            <person name="Raman G."/>
            <person name="Sakthivel N."/>
            <person name="Park S."/>
            <person name="Jayachandran S."/>
        </authorList>
    </citation>
    <scope>NUCLEOTIDE SEQUENCE [LARGE SCALE GENOMIC DNA]</scope>
    <source>
        <strain evidence="5 6">SK03</strain>
    </source>
</reference>